<accession>A0A383BEI4</accession>
<gene>
    <name evidence="1" type="ORF">METZ01_LOCUS471054</name>
</gene>
<organism evidence="1">
    <name type="scientific">marine metagenome</name>
    <dbReference type="NCBI Taxonomy" id="408172"/>
    <lineage>
        <taxon>unclassified sequences</taxon>
        <taxon>metagenomes</taxon>
        <taxon>ecological metagenomes</taxon>
    </lineage>
</organism>
<reference evidence="1" key="1">
    <citation type="submission" date="2018-05" db="EMBL/GenBank/DDBJ databases">
        <authorList>
            <person name="Lanie J.A."/>
            <person name="Ng W.-L."/>
            <person name="Kazmierczak K.M."/>
            <person name="Andrzejewski T.M."/>
            <person name="Davidsen T.M."/>
            <person name="Wayne K.J."/>
            <person name="Tettelin H."/>
            <person name="Glass J.I."/>
            <person name="Rusch D."/>
            <person name="Podicherti R."/>
            <person name="Tsui H.-C.T."/>
            <person name="Winkler M.E."/>
        </authorList>
    </citation>
    <scope>NUCLEOTIDE SEQUENCE</scope>
</reference>
<dbReference type="EMBL" id="UINC01199663">
    <property type="protein sequence ID" value="SVE18200.1"/>
    <property type="molecule type" value="Genomic_DNA"/>
</dbReference>
<protein>
    <submittedName>
        <fullName evidence="1">Uncharacterized protein</fullName>
    </submittedName>
</protein>
<feature type="non-terminal residue" evidence="1">
    <location>
        <position position="1"/>
    </location>
</feature>
<dbReference type="AlphaFoldDB" id="A0A383BEI4"/>
<sequence>SGVFQGQATIDGISAGAGDWAAAFDEDGNIAGASELILDGGTAYINLSIYGDDSTTPDVDEGMNAGESFYLKLWDSSSDLILDYPDGFDCWYNNNGAPMIGCGGAVNVYDFPSVVEDIDPDFSFSVTASGSGSDYDLTFGFSPDATDDYDSDFDMYAPSPPPPPAFDAALLWGGDRYYTQILNGSYTNLNEHIYDIVLQYASDNLITIGWDVENMSDAMSSATITDPWGGIFININMVDGSGTIDE</sequence>
<evidence type="ECO:0000313" key="1">
    <source>
        <dbReference type="EMBL" id="SVE18200.1"/>
    </source>
</evidence>
<name>A0A383BEI4_9ZZZZ</name>
<proteinExistence type="predicted"/>
<feature type="non-terminal residue" evidence="1">
    <location>
        <position position="246"/>
    </location>
</feature>